<dbReference type="Gene3D" id="1.10.510.10">
    <property type="entry name" value="Transferase(Phosphotransferase) domain 1"/>
    <property type="match status" value="1"/>
</dbReference>
<evidence type="ECO:0000256" key="8">
    <source>
        <dbReference type="ARBA" id="ARBA00048679"/>
    </source>
</evidence>
<dbReference type="InterPro" id="IPR000719">
    <property type="entry name" value="Prot_kinase_dom"/>
</dbReference>
<dbReference type="PROSITE" id="PS50011">
    <property type="entry name" value="PROTEIN_KINASE_DOM"/>
    <property type="match status" value="1"/>
</dbReference>
<evidence type="ECO:0000259" key="12">
    <source>
        <dbReference type="PROSITE" id="PS50011"/>
    </source>
</evidence>
<dbReference type="GO" id="GO:0050684">
    <property type="term" value="P:regulation of mRNA processing"/>
    <property type="evidence" value="ECO:0007669"/>
    <property type="project" value="TreeGrafter"/>
</dbReference>
<dbReference type="AlphaFoldDB" id="A0A9P0GZ85"/>
<dbReference type="OrthoDB" id="2649at2759"/>
<dbReference type="PANTHER" id="PTHR47634:SF9">
    <property type="entry name" value="PROTEIN KINASE DOMAIN-CONTAINING PROTEIN-RELATED"/>
    <property type="match status" value="1"/>
</dbReference>
<evidence type="ECO:0000256" key="5">
    <source>
        <dbReference type="ARBA" id="ARBA00022777"/>
    </source>
</evidence>
<feature type="compositionally biased region" description="Polar residues" evidence="11">
    <location>
        <begin position="1"/>
        <end position="18"/>
    </location>
</feature>
<dbReference type="InterPro" id="IPR051334">
    <property type="entry name" value="SRPK"/>
</dbReference>
<comment type="similarity">
    <text evidence="10">Belongs to the protein kinase superfamily.</text>
</comment>
<feature type="domain" description="Protein kinase" evidence="12">
    <location>
        <begin position="53"/>
        <end position="439"/>
    </location>
</feature>
<dbReference type="EC" id="2.7.11.1" evidence="1"/>
<keyword evidence="5" id="KW-0418">Kinase</keyword>
<evidence type="ECO:0000256" key="9">
    <source>
        <dbReference type="PROSITE-ProRule" id="PRU10141"/>
    </source>
</evidence>
<dbReference type="SMART" id="SM00220">
    <property type="entry name" value="S_TKc"/>
    <property type="match status" value="1"/>
</dbReference>
<evidence type="ECO:0000256" key="2">
    <source>
        <dbReference type="ARBA" id="ARBA00022527"/>
    </source>
</evidence>
<dbReference type="EMBL" id="OV725078">
    <property type="protein sequence ID" value="CAH1393179.1"/>
    <property type="molecule type" value="Genomic_DNA"/>
</dbReference>
<dbReference type="GO" id="GO:0004674">
    <property type="term" value="F:protein serine/threonine kinase activity"/>
    <property type="evidence" value="ECO:0007669"/>
    <property type="project" value="UniProtKB-KW"/>
</dbReference>
<dbReference type="InterPro" id="IPR008271">
    <property type="entry name" value="Ser/Thr_kinase_AS"/>
</dbReference>
<organism evidence="13 14">
    <name type="scientific">Nezara viridula</name>
    <name type="common">Southern green stink bug</name>
    <name type="synonym">Cimex viridulus</name>
    <dbReference type="NCBI Taxonomy" id="85310"/>
    <lineage>
        <taxon>Eukaryota</taxon>
        <taxon>Metazoa</taxon>
        <taxon>Ecdysozoa</taxon>
        <taxon>Arthropoda</taxon>
        <taxon>Hexapoda</taxon>
        <taxon>Insecta</taxon>
        <taxon>Pterygota</taxon>
        <taxon>Neoptera</taxon>
        <taxon>Paraneoptera</taxon>
        <taxon>Hemiptera</taxon>
        <taxon>Heteroptera</taxon>
        <taxon>Panheteroptera</taxon>
        <taxon>Pentatomomorpha</taxon>
        <taxon>Pentatomoidea</taxon>
        <taxon>Pentatomidae</taxon>
        <taxon>Pentatominae</taxon>
        <taxon>Nezara</taxon>
    </lineage>
</organism>
<dbReference type="Proteomes" id="UP001152798">
    <property type="component" value="Chromosome 2"/>
</dbReference>
<evidence type="ECO:0000313" key="13">
    <source>
        <dbReference type="EMBL" id="CAH1393179.1"/>
    </source>
</evidence>
<dbReference type="PROSITE" id="PS00108">
    <property type="entry name" value="PROTEIN_KINASE_ST"/>
    <property type="match status" value="1"/>
</dbReference>
<dbReference type="PANTHER" id="PTHR47634">
    <property type="entry name" value="PROTEIN KINASE DOMAIN-CONTAINING PROTEIN-RELATED"/>
    <property type="match status" value="1"/>
</dbReference>
<keyword evidence="4 9" id="KW-0547">Nucleotide-binding</keyword>
<keyword evidence="2 10" id="KW-0723">Serine/threonine-protein kinase</keyword>
<dbReference type="Pfam" id="PF00069">
    <property type="entry name" value="Pkinase"/>
    <property type="match status" value="2"/>
</dbReference>
<keyword evidence="6 9" id="KW-0067">ATP-binding</keyword>
<dbReference type="GO" id="GO:0000245">
    <property type="term" value="P:spliceosomal complex assembly"/>
    <property type="evidence" value="ECO:0007669"/>
    <property type="project" value="TreeGrafter"/>
</dbReference>
<evidence type="ECO:0000256" key="10">
    <source>
        <dbReference type="RuleBase" id="RU000304"/>
    </source>
</evidence>
<gene>
    <name evidence="13" type="ORF">NEZAVI_LOCUS3889</name>
</gene>
<evidence type="ECO:0000256" key="11">
    <source>
        <dbReference type="SAM" id="MobiDB-lite"/>
    </source>
</evidence>
<dbReference type="GO" id="GO:0005737">
    <property type="term" value="C:cytoplasm"/>
    <property type="evidence" value="ECO:0007669"/>
    <property type="project" value="TreeGrafter"/>
</dbReference>
<name>A0A9P0GZ85_NEZVI</name>
<dbReference type="InterPro" id="IPR011009">
    <property type="entry name" value="Kinase-like_dom_sf"/>
</dbReference>
<dbReference type="GO" id="GO:0005634">
    <property type="term" value="C:nucleus"/>
    <property type="evidence" value="ECO:0007669"/>
    <property type="project" value="TreeGrafter"/>
</dbReference>
<proteinExistence type="inferred from homology"/>
<accession>A0A9P0GZ85</accession>
<evidence type="ECO:0000256" key="3">
    <source>
        <dbReference type="ARBA" id="ARBA00022679"/>
    </source>
</evidence>
<evidence type="ECO:0000256" key="1">
    <source>
        <dbReference type="ARBA" id="ARBA00012513"/>
    </source>
</evidence>
<reference evidence="13" key="1">
    <citation type="submission" date="2022-01" db="EMBL/GenBank/DDBJ databases">
        <authorList>
            <person name="King R."/>
        </authorList>
    </citation>
    <scope>NUCLEOTIDE SEQUENCE</scope>
</reference>
<protein>
    <recommendedName>
        <fullName evidence="1">non-specific serine/threonine protein kinase</fullName>
        <ecNumber evidence="1">2.7.11.1</ecNumber>
    </recommendedName>
</protein>
<dbReference type="GO" id="GO:0005524">
    <property type="term" value="F:ATP binding"/>
    <property type="evidence" value="ECO:0007669"/>
    <property type="project" value="UniProtKB-UniRule"/>
</dbReference>
<keyword evidence="3" id="KW-0808">Transferase</keyword>
<comment type="catalytic activity">
    <reaction evidence="8">
        <text>L-seryl-[protein] + ATP = O-phospho-L-seryl-[protein] + ADP + H(+)</text>
        <dbReference type="Rhea" id="RHEA:17989"/>
        <dbReference type="Rhea" id="RHEA-COMP:9863"/>
        <dbReference type="Rhea" id="RHEA-COMP:11604"/>
        <dbReference type="ChEBI" id="CHEBI:15378"/>
        <dbReference type="ChEBI" id="CHEBI:29999"/>
        <dbReference type="ChEBI" id="CHEBI:30616"/>
        <dbReference type="ChEBI" id="CHEBI:83421"/>
        <dbReference type="ChEBI" id="CHEBI:456216"/>
        <dbReference type="EC" id="2.7.11.1"/>
    </reaction>
</comment>
<dbReference type="InterPro" id="IPR017441">
    <property type="entry name" value="Protein_kinase_ATP_BS"/>
</dbReference>
<dbReference type="Gene3D" id="3.30.200.20">
    <property type="entry name" value="Phosphorylase Kinase, domain 1"/>
    <property type="match status" value="1"/>
</dbReference>
<keyword evidence="14" id="KW-1185">Reference proteome</keyword>
<dbReference type="PROSITE" id="PS00107">
    <property type="entry name" value="PROTEIN_KINASE_ATP"/>
    <property type="match status" value="1"/>
</dbReference>
<evidence type="ECO:0000313" key="14">
    <source>
        <dbReference type="Proteomes" id="UP001152798"/>
    </source>
</evidence>
<sequence length="441" mass="49603">MSEEASSSGMEKSNLQDTNESCDEELTEEEELDLNNMDSYFDAEIGDLVKSQFCILKKLGQGQFSNVWLCRDILKSEYIAMKVIRSKTFYRECGHHEIDMFKKIPSTDPSDQRCERLMKLSENFIVPSKVEGVHVCMVFQTIGYDLRSFIQERYSEGAPLFKVKSIIRQILEGVDYLHSKCGIIHTDLKPENILICLGDDDIRMIVDFANMQEIRPESGEDQINKNAESSFGKIQETGNENASGSGAVSGDIQTKKFKSRSPVDCTPRLNIFSRGDIKIKITDFGTSCTRSDILSSPIPTSPYTSLEILIAADYGPPADIWSIACIAYELATGDVLFYPPSFDGVSKHEIHIGLMIQLLGNIPRTIQDAGLLSPKYLSESGDLINVDTSERCSLDQRLALLKKWNIMLAFPFADFLLSMLKYDPTRRPTASECLQDPWLKL</sequence>
<evidence type="ECO:0000256" key="4">
    <source>
        <dbReference type="ARBA" id="ARBA00022741"/>
    </source>
</evidence>
<dbReference type="SUPFAM" id="SSF56112">
    <property type="entry name" value="Protein kinase-like (PK-like)"/>
    <property type="match status" value="1"/>
</dbReference>
<evidence type="ECO:0000256" key="6">
    <source>
        <dbReference type="ARBA" id="ARBA00022840"/>
    </source>
</evidence>
<evidence type="ECO:0000256" key="7">
    <source>
        <dbReference type="ARBA" id="ARBA00047899"/>
    </source>
</evidence>
<comment type="catalytic activity">
    <reaction evidence="7">
        <text>L-threonyl-[protein] + ATP = O-phospho-L-threonyl-[protein] + ADP + H(+)</text>
        <dbReference type="Rhea" id="RHEA:46608"/>
        <dbReference type="Rhea" id="RHEA-COMP:11060"/>
        <dbReference type="Rhea" id="RHEA-COMP:11605"/>
        <dbReference type="ChEBI" id="CHEBI:15378"/>
        <dbReference type="ChEBI" id="CHEBI:30013"/>
        <dbReference type="ChEBI" id="CHEBI:30616"/>
        <dbReference type="ChEBI" id="CHEBI:61977"/>
        <dbReference type="ChEBI" id="CHEBI:456216"/>
        <dbReference type="EC" id="2.7.11.1"/>
    </reaction>
</comment>
<feature type="region of interest" description="Disordered" evidence="11">
    <location>
        <begin position="1"/>
        <end position="26"/>
    </location>
</feature>
<feature type="binding site" evidence="9">
    <location>
        <position position="82"/>
    </location>
    <ligand>
        <name>ATP</name>
        <dbReference type="ChEBI" id="CHEBI:30616"/>
    </ligand>
</feature>